<dbReference type="CDD" id="cd06464">
    <property type="entry name" value="ACD_sHsps-like"/>
    <property type="match status" value="1"/>
</dbReference>
<comment type="similarity">
    <text evidence="1 2">Belongs to the small heat shock protein (HSP20) family.</text>
</comment>
<dbReference type="PROSITE" id="PS01031">
    <property type="entry name" value="SHSP"/>
    <property type="match status" value="1"/>
</dbReference>
<keyword evidence="5" id="KW-1185">Reference proteome</keyword>
<dbReference type="Pfam" id="PF00011">
    <property type="entry name" value="HSP20"/>
    <property type="match status" value="1"/>
</dbReference>
<sequence length="143" mass="16011">MNINPHFKQKGKHIMSLIKSIFPAANRAESANHNTTAVVRPRYDIVANDTSWTLKAFLPGVAKKDLSITDENGVLGIRGERAWKSPKEWTTLHRETGDEAFALSFQHEGRIDVEKIHAEFADGVLTVTLPKAEALKPRKIEIN</sequence>
<dbReference type="OrthoDB" id="9788892at2"/>
<name>A0A2U8E511_9BACT</name>
<dbReference type="InterPro" id="IPR031107">
    <property type="entry name" value="Small_HSP"/>
</dbReference>
<dbReference type="InterPro" id="IPR008978">
    <property type="entry name" value="HSP20-like_chaperone"/>
</dbReference>
<dbReference type="InterPro" id="IPR002068">
    <property type="entry name" value="A-crystallin/Hsp20_dom"/>
</dbReference>
<evidence type="ECO:0000259" key="3">
    <source>
        <dbReference type="PROSITE" id="PS01031"/>
    </source>
</evidence>
<dbReference type="EMBL" id="CP023004">
    <property type="protein sequence ID" value="AWI09900.1"/>
    <property type="molecule type" value="Genomic_DNA"/>
</dbReference>
<gene>
    <name evidence="4" type="ORF">CKA38_12150</name>
</gene>
<proteinExistence type="inferred from homology"/>
<dbReference type="KEGG" id="elut:CKA38_12150"/>
<dbReference type="PANTHER" id="PTHR11527">
    <property type="entry name" value="HEAT-SHOCK PROTEIN 20 FAMILY MEMBER"/>
    <property type="match status" value="1"/>
</dbReference>
<evidence type="ECO:0000313" key="5">
    <source>
        <dbReference type="Proteomes" id="UP000244896"/>
    </source>
</evidence>
<evidence type="ECO:0000313" key="4">
    <source>
        <dbReference type="EMBL" id="AWI09900.1"/>
    </source>
</evidence>
<feature type="domain" description="SHSP" evidence="3">
    <location>
        <begin position="34"/>
        <end position="143"/>
    </location>
</feature>
<dbReference type="Gene3D" id="2.60.40.790">
    <property type="match status" value="1"/>
</dbReference>
<dbReference type="SUPFAM" id="SSF49764">
    <property type="entry name" value="HSP20-like chaperones"/>
    <property type="match status" value="1"/>
</dbReference>
<dbReference type="Proteomes" id="UP000244896">
    <property type="component" value="Chromosome"/>
</dbReference>
<evidence type="ECO:0000256" key="1">
    <source>
        <dbReference type="PROSITE-ProRule" id="PRU00285"/>
    </source>
</evidence>
<organism evidence="4 5">
    <name type="scientific">Ereboglobus luteus</name>
    <dbReference type="NCBI Taxonomy" id="1796921"/>
    <lineage>
        <taxon>Bacteria</taxon>
        <taxon>Pseudomonadati</taxon>
        <taxon>Verrucomicrobiota</taxon>
        <taxon>Opitutia</taxon>
        <taxon>Opitutales</taxon>
        <taxon>Opitutaceae</taxon>
        <taxon>Ereboglobus</taxon>
    </lineage>
</organism>
<evidence type="ECO:0000256" key="2">
    <source>
        <dbReference type="RuleBase" id="RU003616"/>
    </source>
</evidence>
<dbReference type="AlphaFoldDB" id="A0A2U8E511"/>
<reference evidence="4 5" key="1">
    <citation type="journal article" date="2018" name="Syst. Appl. Microbiol.">
        <title>Ereboglobus luteus gen. nov. sp. nov. from cockroach guts, and new insights into the oxygen relationship of the genera Opitutus and Didymococcus (Verrucomicrobia: Opitutaceae).</title>
        <authorList>
            <person name="Tegtmeier D."/>
            <person name="Belitz A."/>
            <person name="Radek R."/>
            <person name="Heimerl T."/>
            <person name="Brune A."/>
        </authorList>
    </citation>
    <scope>NUCLEOTIDE SEQUENCE [LARGE SCALE GENOMIC DNA]</scope>
    <source>
        <strain evidence="4 5">Ho45</strain>
    </source>
</reference>
<protein>
    <recommendedName>
        <fullName evidence="3">SHSP domain-containing protein</fullName>
    </recommendedName>
</protein>
<accession>A0A2U8E511</accession>